<dbReference type="InterPro" id="IPR050734">
    <property type="entry name" value="PIH1/Kintoun_subfamily"/>
</dbReference>
<sequence>MEKLKDLNMTVDEIDRLTKAFRDEKFREMLRDYTQEISDPENMKRYEEEIKILEKERGNSVEFIHPKPFRALRTSVDGKQKCFINICASDNVEKPEYKSGVSEDGRRGQCWSLPHGLHPGRQDTDPKGNKIMIYDVIFHPDTLHIASRNKSFMDMVDSVAIQGIQNAFKVTLDKNNMRVMNTKYKGTPQPCVIRKPIPGYKAREPSEKPDPLAFPYPDEKRPVESLRTKPTDPPATKTSSNTKPKSLQIQPQETREPTRPNHTVKYRSVVDLQDFRCSRDSARGPRPKEIVVTIDLPLLKSVADTSLEVKEKSLLLESKKPAYRLELPLAYPVDEDKGEAKFNKAKGQLTVTLPVLPSHETFDFGPATTDGDTQGVGDDEGKGKESEEGEKGEEEGGEEQGRKGQEDAEGEESIACECREQERGSEKGEEEQRGVEEEKVKQEDLKQQTRVEEGEEQMRKGQDDVEGEEKWRKQKGEVEEAEWKKQNGKGQESVEEEKSNKIYEGGVVEKEKLKEQKQENETKNQSQLSSGTGKEGGVNLNFCLESTADIQDETEKTKENIQRNVQLEADAALCKHTSSEESHTAAPAVMATSSHDSVEDCCISQGPEAPAPDEANESGAGVSGSGKQEERQDVDVDDLLTEQISRTPLRDDDKLPPALLREVDKDGNETVISNHSTSVEFIFQNTLMFELD</sequence>
<dbReference type="InterPro" id="IPR041442">
    <property type="entry name" value="PIH1D1/2/3_CS-like"/>
</dbReference>
<feature type="region of interest" description="Disordered" evidence="4">
    <location>
        <begin position="355"/>
        <end position="540"/>
    </location>
</feature>
<evidence type="ECO:0000256" key="1">
    <source>
        <dbReference type="ARBA" id="ARBA00022490"/>
    </source>
</evidence>
<dbReference type="PANTHER" id="PTHR22997:SF3">
    <property type="entry name" value="PROTEIN KINTOUN"/>
    <property type="match status" value="1"/>
</dbReference>
<dbReference type="Pfam" id="PF08190">
    <property type="entry name" value="PIH1"/>
    <property type="match status" value="1"/>
</dbReference>
<feature type="domain" description="PIH1D1/2/3 CS-like" evidence="6">
    <location>
        <begin position="257"/>
        <end position="356"/>
    </location>
</feature>
<feature type="compositionally biased region" description="Basic and acidic residues" evidence="4">
    <location>
        <begin position="417"/>
        <end position="485"/>
    </location>
</feature>
<dbReference type="GO" id="GO:0005576">
    <property type="term" value="C:extracellular region"/>
    <property type="evidence" value="ECO:0007669"/>
    <property type="project" value="GOC"/>
</dbReference>
<dbReference type="CDD" id="cd00298">
    <property type="entry name" value="ACD_sHsps_p23-like"/>
    <property type="match status" value="1"/>
</dbReference>
<feature type="region of interest" description="Disordered" evidence="4">
    <location>
        <begin position="572"/>
        <end position="657"/>
    </location>
</feature>
<dbReference type="InterPro" id="IPR012981">
    <property type="entry name" value="PIH1_N"/>
</dbReference>
<proteinExistence type="inferred from homology"/>
<evidence type="ECO:0000313" key="7">
    <source>
        <dbReference type="EMBL" id="GLD62344.1"/>
    </source>
</evidence>
<dbReference type="EMBL" id="BRZM01000052">
    <property type="protein sequence ID" value="GLD62344.1"/>
    <property type="molecule type" value="Genomic_DNA"/>
</dbReference>
<name>A0AAD3N042_LATJO</name>
<feature type="compositionally biased region" description="Polar residues" evidence="4">
    <location>
        <begin position="236"/>
        <end position="252"/>
    </location>
</feature>
<dbReference type="GO" id="GO:0060285">
    <property type="term" value="P:cilium-dependent cell motility"/>
    <property type="evidence" value="ECO:0007669"/>
    <property type="project" value="UniProtKB-UniRule"/>
</dbReference>
<keyword evidence="1 3" id="KW-0963">Cytoplasm</keyword>
<evidence type="ECO:0000256" key="3">
    <source>
        <dbReference type="HAMAP-Rule" id="MF_03069"/>
    </source>
</evidence>
<reference evidence="7" key="1">
    <citation type="submission" date="2022-08" db="EMBL/GenBank/DDBJ databases">
        <title>Genome sequencing of akame (Lates japonicus).</title>
        <authorList>
            <person name="Hashiguchi Y."/>
            <person name="Takahashi H."/>
        </authorList>
    </citation>
    <scope>NUCLEOTIDE SEQUENCE</scope>
    <source>
        <strain evidence="7">Kochi</strain>
    </source>
</reference>
<dbReference type="GO" id="GO:0120293">
    <property type="term" value="C:dynein axonemal particle"/>
    <property type="evidence" value="ECO:0007669"/>
    <property type="project" value="UniProtKB-SubCell"/>
</dbReference>
<evidence type="ECO:0000313" key="8">
    <source>
        <dbReference type="Proteomes" id="UP001279410"/>
    </source>
</evidence>
<feature type="compositionally biased region" description="Basic and acidic residues" evidence="4">
    <location>
        <begin position="648"/>
        <end position="657"/>
    </location>
</feature>
<comment type="function">
    <text evidence="3">Required for cytoplasmic pre-assembly of axonemal dyneins, thereby playing a central role in motility in cilia and flagella. Involved in pre-assembly of dynein arm complexes in the cytoplasm before intraflagellar transport loads them for the ciliary compartment.</text>
</comment>
<comment type="similarity">
    <text evidence="3">Belongs to the PIH1 family. Kintoun subfamily.</text>
</comment>
<dbReference type="GO" id="GO:0003351">
    <property type="term" value="P:epithelial cilium movement involved in extracellular fluid movement"/>
    <property type="evidence" value="ECO:0007669"/>
    <property type="project" value="TreeGrafter"/>
</dbReference>
<comment type="subcellular location">
    <subcellularLocation>
        <location evidence="3">Cytoplasm</location>
    </subcellularLocation>
    <subcellularLocation>
        <location evidence="2">Dynein axonemal particle</location>
    </subcellularLocation>
    <text evidence="3">Localizes in the apical cytoplasm around the gamma-tubulin-positive pericentriolar region, not in the cilia.</text>
</comment>
<accession>A0AAD3N042</accession>
<dbReference type="AlphaFoldDB" id="A0AAD3N042"/>
<protein>
    <recommendedName>
        <fullName evidence="3">Protein kintoun</fullName>
    </recommendedName>
    <alternativeName>
        <fullName evidence="3">Dynein assembly factor 2, axonemal</fullName>
    </alternativeName>
</protein>
<evidence type="ECO:0000259" key="6">
    <source>
        <dbReference type="Pfam" id="PF18201"/>
    </source>
</evidence>
<feature type="compositionally biased region" description="Basic and acidic residues" evidence="4">
    <location>
        <begin position="496"/>
        <end position="522"/>
    </location>
</feature>
<dbReference type="InterPro" id="IPR034727">
    <property type="entry name" value="Kintoun"/>
</dbReference>
<dbReference type="Proteomes" id="UP001279410">
    <property type="component" value="Unassembled WGS sequence"/>
</dbReference>
<feature type="compositionally biased region" description="Basic and acidic residues" evidence="4">
    <location>
        <begin position="201"/>
        <end position="210"/>
    </location>
</feature>
<keyword evidence="8" id="KW-1185">Reference proteome</keyword>
<evidence type="ECO:0000259" key="5">
    <source>
        <dbReference type="Pfam" id="PF08190"/>
    </source>
</evidence>
<feature type="compositionally biased region" description="Basic and acidic residues" evidence="4">
    <location>
        <begin position="217"/>
        <end position="230"/>
    </location>
</feature>
<gene>
    <name evidence="3" type="primary">DNAAF2</name>
    <name evidence="3" type="synonym">KTU</name>
    <name evidence="7" type="ORF">AKAME5_001407600</name>
</gene>
<dbReference type="HAMAP" id="MF_03069">
    <property type="entry name" value="Kintoun"/>
    <property type="match status" value="1"/>
</dbReference>
<feature type="compositionally biased region" description="Acidic residues" evidence="4">
    <location>
        <begin position="387"/>
        <end position="398"/>
    </location>
</feature>
<dbReference type="Pfam" id="PF18201">
    <property type="entry name" value="PIH1_CS"/>
    <property type="match status" value="1"/>
</dbReference>
<organism evidence="7 8">
    <name type="scientific">Lates japonicus</name>
    <name type="common">Japanese lates</name>
    <dbReference type="NCBI Taxonomy" id="270547"/>
    <lineage>
        <taxon>Eukaryota</taxon>
        <taxon>Metazoa</taxon>
        <taxon>Chordata</taxon>
        <taxon>Craniata</taxon>
        <taxon>Vertebrata</taxon>
        <taxon>Euteleostomi</taxon>
        <taxon>Actinopterygii</taxon>
        <taxon>Neopterygii</taxon>
        <taxon>Teleostei</taxon>
        <taxon>Neoteleostei</taxon>
        <taxon>Acanthomorphata</taxon>
        <taxon>Carangaria</taxon>
        <taxon>Carangaria incertae sedis</taxon>
        <taxon>Centropomidae</taxon>
        <taxon>Lates</taxon>
    </lineage>
</organism>
<evidence type="ECO:0000256" key="4">
    <source>
        <dbReference type="SAM" id="MobiDB-lite"/>
    </source>
</evidence>
<comment type="caution">
    <text evidence="7">The sequence shown here is derived from an EMBL/GenBank/DDBJ whole genome shotgun (WGS) entry which is preliminary data.</text>
</comment>
<feature type="region of interest" description="Disordered" evidence="4">
    <location>
        <begin position="193"/>
        <end position="265"/>
    </location>
</feature>
<dbReference type="PANTHER" id="PTHR22997">
    <property type="entry name" value="PIH1 DOMAIN-CONTAINING PROTEIN 1"/>
    <property type="match status" value="1"/>
</dbReference>
<dbReference type="GO" id="GO:0070286">
    <property type="term" value="P:axonemal dynein complex assembly"/>
    <property type="evidence" value="ECO:0007669"/>
    <property type="project" value="UniProtKB-UniRule"/>
</dbReference>
<feature type="domain" description="PIH1 N-terminal" evidence="5">
    <location>
        <begin position="37"/>
        <end position="199"/>
    </location>
</feature>
<evidence type="ECO:0000256" key="2">
    <source>
        <dbReference type="ARBA" id="ARBA00024190"/>
    </source>
</evidence>